<comment type="caution">
    <text evidence="2">The sequence shown here is derived from an EMBL/GenBank/DDBJ whole genome shotgun (WGS) entry which is preliminary data.</text>
</comment>
<organism evidence="2 3">
    <name type="scientific">Symbiodinium pilosum</name>
    <name type="common">Dinoflagellate</name>
    <dbReference type="NCBI Taxonomy" id="2952"/>
    <lineage>
        <taxon>Eukaryota</taxon>
        <taxon>Sar</taxon>
        <taxon>Alveolata</taxon>
        <taxon>Dinophyceae</taxon>
        <taxon>Suessiales</taxon>
        <taxon>Symbiodiniaceae</taxon>
        <taxon>Symbiodinium</taxon>
    </lineage>
</organism>
<dbReference type="AlphaFoldDB" id="A0A812VJM9"/>
<dbReference type="Proteomes" id="UP000649617">
    <property type="component" value="Unassembled WGS sequence"/>
</dbReference>
<protein>
    <submittedName>
        <fullName evidence="2">Uncharacterized protein</fullName>
    </submittedName>
</protein>
<evidence type="ECO:0000313" key="2">
    <source>
        <dbReference type="EMBL" id="CAE7627918.1"/>
    </source>
</evidence>
<dbReference type="EMBL" id="CAJNIZ010042598">
    <property type="protein sequence ID" value="CAE7627918.1"/>
    <property type="molecule type" value="Genomic_DNA"/>
</dbReference>
<gene>
    <name evidence="2" type="ORF">SPIL2461_LOCUS16444</name>
</gene>
<keyword evidence="3" id="KW-1185">Reference proteome</keyword>
<sequence>MAQLDKGLDARQQMIDALKAQLSKSAALPKAKPAAVFRQPAASPVAASGYGAVGAVAIAPSSYFLQPRPQILQPPVRVPVVQPQMQLQHLQSVPQLQTFPTGAPSPQMMMAAP</sequence>
<name>A0A812VJM9_SYMPI</name>
<evidence type="ECO:0000256" key="1">
    <source>
        <dbReference type="SAM" id="MobiDB-lite"/>
    </source>
</evidence>
<accession>A0A812VJM9</accession>
<proteinExistence type="predicted"/>
<evidence type="ECO:0000313" key="3">
    <source>
        <dbReference type="Proteomes" id="UP000649617"/>
    </source>
</evidence>
<feature type="non-terminal residue" evidence="2">
    <location>
        <position position="1"/>
    </location>
</feature>
<feature type="region of interest" description="Disordered" evidence="1">
    <location>
        <begin position="92"/>
        <end position="113"/>
    </location>
</feature>
<reference evidence="2" key="1">
    <citation type="submission" date="2021-02" db="EMBL/GenBank/DDBJ databases">
        <authorList>
            <person name="Dougan E. K."/>
            <person name="Rhodes N."/>
            <person name="Thang M."/>
            <person name="Chan C."/>
        </authorList>
    </citation>
    <scope>NUCLEOTIDE SEQUENCE</scope>
</reference>